<name>A0ABS9AQ08_9GAMM</name>
<proteinExistence type="predicted"/>
<sequence>MKTFTLTKLAAGLMLAGLSLSVAADEVRFNVVTFTPKTAAVSAGFEKFIAAVNEEFEGRLFLDWRGGPEVMPPFRLADAVRNNSIDMALLSPSYYSGLVPSSTTSNLSFKNYEEILESGFYDRMTEIHAERGLNYLGEIPASDVQFFLFFKNRIDGLDDLRGKRIRVFPTGLPFIEALGANGLVLPIGEIYTAIERGAIDGFMQGNLGWAEQYEDVVNYYLTPSFYRAGFSILVSDRALGRLSDDLREELSDYVRHTLGPELDRSWGDVIAAGYAEVEAAGFEEIALESEEADRYLQLAIDTAWEHMAGQIGNDELTAELRAMLVD</sequence>
<evidence type="ECO:0000313" key="3">
    <source>
        <dbReference type="EMBL" id="MCE8023923.1"/>
    </source>
</evidence>
<dbReference type="PANTHER" id="PTHR33376">
    <property type="match status" value="1"/>
</dbReference>
<accession>A0ABS9AQ08</accession>
<reference evidence="3 4" key="1">
    <citation type="journal article" date="2021" name="Front. Microbiol.">
        <title>Aerobic Denitrification and Heterotrophic Sulfur Oxidation in the Genus Halomonas Revealed by Six Novel Species Characterizations and Genome-Based Analysis.</title>
        <authorList>
            <person name="Wang L."/>
            <person name="Shao Z."/>
        </authorList>
    </citation>
    <scope>NUCLEOTIDE SEQUENCE [LARGE SCALE GENOMIC DNA]</scope>
    <source>
        <strain evidence="3 4">MCCC 1A11058</strain>
    </source>
</reference>
<dbReference type="Pfam" id="PF03480">
    <property type="entry name" value="DctP"/>
    <property type="match status" value="1"/>
</dbReference>
<evidence type="ECO:0000313" key="4">
    <source>
        <dbReference type="Proteomes" id="UP001320272"/>
    </source>
</evidence>
<feature type="signal peptide" evidence="2">
    <location>
        <begin position="1"/>
        <end position="24"/>
    </location>
</feature>
<dbReference type="PANTHER" id="PTHR33376:SF5">
    <property type="entry name" value="EXTRACYTOPLASMIC SOLUTE RECEPTOR PROTEIN"/>
    <property type="match status" value="1"/>
</dbReference>
<evidence type="ECO:0000256" key="1">
    <source>
        <dbReference type="ARBA" id="ARBA00022729"/>
    </source>
</evidence>
<dbReference type="NCBIfam" id="NF037995">
    <property type="entry name" value="TRAP_S1"/>
    <property type="match status" value="1"/>
</dbReference>
<comment type="caution">
    <text evidence="3">The sequence shown here is derived from an EMBL/GenBank/DDBJ whole genome shotgun (WGS) entry which is preliminary data.</text>
</comment>
<dbReference type="InterPro" id="IPR038404">
    <property type="entry name" value="TRAP_DctP_sf"/>
</dbReference>
<dbReference type="Gene3D" id="3.40.190.170">
    <property type="entry name" value="Bacterial extracellular solute-binding protein, family 7"/>
    <property type="match status" value="1"/>
</dbReference>
<gene>
    <name evidence="3" type="primary">dctP</name>
    <name evidence="3" type="ORF">HOP59_07250</name>
</gene>
<organism evidence="3 4">
    <name type="scientific">Billgrantia aerodenitrificans</name>
    <dbReference type="NCBI Taxonomy" id="2733483"/>
    <lineage>
        <taxon>Bacteria</taxon>
        <taxon>Pseudomonadati</taxon>
        <taxon>Pseudomonadota</taxon>
        <taxon>Gammaproteobacteria</taxon>
        <taxon>Oceanospirillales</taxon>
        <taxon>Halomonadaceae</taxon>
        <taxon>Billgrantia</taxon>
    </lineage>
</organism>
<dbReference type="RefSeq" id="WP_010626109.1">
    <property type="nucleotide sequence ID" value="NZ_JABFTV010000003.1"/>
</dbReference>
<keyword evidence="4" id="KW-1185">Reference proteome</keyword>
<dbReference type="InterPro" id="IPR018389">
    <property type="entry name" value="DctP_fam"/>
</dbReference>
<dbReference type="EMBL" id="JABFTV010000003">
    <property type="protein sequence ID" value="MCE8023923.1"/>
    <property type="molecule type" value="Genomic_DNA"/>
</dbReference>
<feature type="chain" id="PRO_5045445272" evidence="2">
    <location>
        <begin position="25"/>
        <end position="326"/>
    </location>
</feature>
<dbReference type="Proteomes" id="UP001320272">
    <property type="component" value="Unassembled WGS sequence"/>
</dbReference>
<protein>
    <submittedName>
        <fullName evidence="3">TRAP transporter substrate-binding protein DctP</fullName>
    </submittedName>
</protein>
<keyword evidence="1 2" id="KW-0732">Signal</keyword>
<evidence type="ECO:0000256" key="2">
    <source>
        <dbReference type="SAM" id="SignalP"/>
    </source>
</evidence>